<evidence type="ECO:0000313" key="1">
    <source>
        <dbReference type="EMBL" id="ETR68148.1"/>
    </source>
</evidence>
<proteinExistence type="predicted"/>
<comment type="caution">
    <text evidence="1">The sequence shown here is derived from an EMBL/GenBank/DDBJ whole genome shotgun (WGS) entry which is preliminary data.</text>
</comment>
<accession>A0A1V1P029</accession>
<evidence type="ECO:0008006" key="3">
    <source>
        <dbReference type="Google" id="ProtNLM"/>
    </source>
</evidence>
<dbReference type="AlphaFoldDB" id="A0A1V1P029"/>
<protein>
    <recommendedName>
        <fullName evidence="3">JAB domain-containing protein</fullName>
    </recommendedName>
</protein>
<organism evidence="1 2">
    <name type="scientific">Candidatus Magnetoglobus multicellularis str. Araruama</name>
    <dbReference type="NCBI Taxonomy" id="890399"/>
    <lineage>
        <taxon>Bacteria</taxon>
        <taxon>Pseudomonadati</taxon>
        <taxon>Thermodesulfobacteriota</taxon>
        <taxon>Desulfobacteria</taxon>
        <taxon>Desulfobacterales</taxon>
        <taxon>Desulfobacteraceae</taxon>
        <taxon>Candidatus Magnetoglobus</taxon>
    </lineage>
</organism>
<dbReference type="EMBL" id="ATBP01001057">
    <property type="protein sequence ID" value="ETR68148.1"/>
    <property type="molecule type" value="Genomic_DNA"/>
</dbReference>
<name>A0A1V1P029_9BACT</name>
<sequence length="82" mass="9943">MRFLKEKKLTYHLLEKTQSILKARLEIEKDAFIQIYVNAKKNKRSYTLIINNQRTFSKDCIYGTWHMHPFQKPHYHDTSGRT</sequence>
<reference evidence="2" key="1">
    <citation type="submission" date="2012-11" db="EMBL/GenBank/DDBJ databases">
        <authorList>
            <person name="Lucero-Rivera Y.E."/>
            <person name="Tovar-Ramirez D."/>
        </authorList>
    </citation>
    <scope>NUCLEOTIDE SEQUENCE [LARGE SCALE GENOMIC DNA]</scope>
    <source>
        <strain evidence="2">Araruama</strain>
    </source>
</reference>
<evidence type="ECO:0000313" key="2">
    <source>
        <dbReference type="Proteomes" id="UP000189670"/>
    </source>
</evidence>
<dbReference type="Proteomes" id="UP000189670">
    <property type="component" value="Unassembled WGS sequence"/>
</dbReference>
<gene>
    <name evidence="1" type="ORF">OMM_10829</name>
</gene>